<evidence type="ECO:0000313" key="2">
    <source>
        <dbReference type="EMBL" id="MBZ5710480.1"/>
    </source>
</evidence>
<sequence length="164" mass="17382">MAVKWSSARQRFQCLIPMGIRRPQLTTAFVLVAMAIITACPHATPATSHQPAPDAVGSAGITSTNPGPPHAFDVSGSYDDGAGCRPHGDLVELKGVIVVEPFGKGIDGARLVAADGERWILNYGARGVYRELDGKRVTARGRACDMQGEAIMGRHFDPATLTVD</sequence>
<organism evidence="2 3">
    <name type="scientific">Nannocystis pusilla</name>
    <dbReference type="NCBI Taxonomy" id="889268"/>
    <lineage>
        <taxon>Bacteria</taxon>
        <taxon>Pseudomonadati</taxon>
        <taxon>Myxococcota</taxon>
        <taxon>Polyangia</taxon>
        <taxon>Nannocystales</taxon>
        <taxon>Nannocystaceae</taxon>
        <taxon>Nannocystis</taxon>
    </lineage>
</organism>
<name>A0ABS7TQI1_9BACT</name>
<keyword evidence="3" id="KW-1185">Reference proteome</keyword>
<evidence type="ECO:0000256" key="1">
    <source>
        <dbReference type="SAM" id="MobiDB-lite"/>
    </source>
</evidence>
<dbReference type="EMBL" id="JAIRAU010000016">
    <property type="protein sequence ID" value="MBZ5710480.1"/>
    <property type="molecule type" value="Genomic_DNA"/>
</dbReference>
<reference evidence="2" key="1">
    <citation type="submission" date="2021-08" db="EMBL/GenBank/DDBJ databases">
        <authorList>
            <person name="Stevens D.C."/>
        </authorList>
    </citation>
    <scope>NUCLEOTIDE SEQUENCE</scope>
    <source>
        <strain evidence="2">DSM 53165</strain>
    </source>
</reference>
<evidence type="ECO:0000313" key="3">
    <source>
        <dbReference type="Proteomes" id="UP001139031"/>
    </source>
</evidence>
<dbReference type="Proteomes" id="UP001139031">
    <property type="component" value="Unassembled WGS sequence"/>
</dbReference>
<dbReference type="RefSeq" id="WP_224192248.1">
    <property type="nucleotide sequence ID" value="NZ_JAIRAU010000016.1"/>
</dbReference>
<comment type="caution">
    <text evidence="2">The sequence shown here is derived from an EMBL/GenBank/DDBJ whole genome shotgun (WGS) entry which is preliminary data.</text>
</comment>
<accession>A0ABS7TQI1</accession>
<gene>
    <name evidence="2" type="ORF">K7C98_14555</name>
</gene>
<evidence type="ECO:0008006" key="4">
    <source>
        <dbReference type="Google" id="ProtNLM"/>
    </source>
</evidence>
<feature type="region of interest" description="Disordered" evidence="1">
    <location>
        <begin position="46"/>
        <end position="78"/>
    </location>
</feature>
<proteinExistence type="predicted"/>
<protein>
    <recommendedName>
        <fullName evidence="4">Lipoprotein</fullName>
    </recommendedName>
</protein>